<evidence type="ECO:0000313" key="2">
    <source>
        <dbReference type="EMBL" id="MFD0922998.1"/>
    </source>
</evidence>
<feature type="compositionally biased region" description="Basic and acidic residues" evidence="1">
    <location>
        <begin position="72"/>
        <end position="83"/>
    </location>
</feature>
<comment type="caution">
    <text evidence="2">The sequence shown here is derived from an EMBL/GenBank/DDBJ whole genome shotgun (WGS) entry which is preliminary data.</text>
</comment>
<accession>A0ABW3FZC7</accession>
<organism evidence="2 3">
    <name type="scientific">Saccharopolyspora rosea</name>
    <dbReference type="NCBI Taxonomy" id="524884"/>
    <lineage>
        <taxon>Bacteria</taxon>
        <taxon>Bacillati</taxon>
        <taxon>Actinomycetota</taxon>
        <taxon>Actinomycetes</taxon>
        <taxon>Pseudonocardiales</taxon>
        <taxon>Pseudonocardiaceae</taxon>
        <taxon>Saccharopolyspora</taxon>
    </lineage>
</organism>
<reference evidence="3" key="1">
    <citation type="journal article" date="2019" name="Int. J. Syst. Evol. Microbiol.">
        <title>The Global Catalogue of Microorganisms (GCM) 10K type strain sequencing project: providing services to taxonomists for standard genome sequencing and annotation.</title>
        <authorList>
            <consortium name="The Broad Institute Genomics Platform"/>
            <consortium name="The Broad Institute Genome Sequencing Center for Infectious Disease"/>
            <person name="Wu L."/>
            <person name="Ma J."/>
        </authorList>
    </citation>
    <scope>NUCLEOTIDE SEQUENCE [LARGE SCALE GENOMIC DNA]</scope>
    <source>
        <strain evidence="3">CCUG 56401</strain>
    </source>
</reference>
<feature type="compositionally biased region" description="Basic and acidic residues" evidence="1">
    <location>
        <begin position="53"/>
        <end position="63"/>
    </location>
</feature>
<proteinExistence type="predicted"/>
<dbReference type="Proteomes" id="UP001597018">
    <property type="component" value="Unassembled WGS sequence"/>
</dbReference>
<evidence type="ECO:0000313" key="3">
    <source>
        <dbReference type="Proteomes" id="UP001597018"/>
    </source>
</evidence>
<protein>
    <submittedName>
        <fullName evidence="2">Uncharacterized protein</fullName>
    </submittedName>
</protein>
<dbReference type="EMBL" id="JBHTIW010000027">
    <property type="protein sequence ID" value="MFD0922998.1"/>
    <property type="molecule type" value="Genomic_DNA"/>
</dbReference>
<gene>
    <name evidence="2" type="ORF">ACFQ16_24910</name>
</gene>
<dbReference type="RefSeq" id="WP_263252179.1">
    <property type="nucleotide sequence ID" value="NZ_BAABLT010000030.1"/>
</dbReference>
<feature type="region of interest" description="Disordered" evidence="1">
    <location>
        <begin position="53"/>
        <end position="83"/>
    </location>
</feature>
<evidence type="ECO:0000256" key="1">
    <source>
        <dbReference type="SAM" id="MobiDB-lite"/>
    </source>
</evidence>
<name>A0ABW3FZC7_9PSEU</name>
<keyword evidence="3" id="KW-1185">Reference proteome</keyword>
<sequence length="83" mass="9445">MSTRTKGLAVLLRRAQWLLGDLAFHVGAGSFRDRDVEDVCALLEEVVRMLRENKSSTQDRTRSPEAGPPLDVQRRVRDGLRRL</sequence>